<evidence type="ECO:0000313" key="5">
    <source>
        <dbReference type="EMBL" id="CAD5120448.1"/>
    </source>
</evidence>
<dbReference type="OrthoDB" id="1394818at2759"/>
<dbReference type="InterPro" id="IPR050715">
    <property type="entry name" value="LRR-SigEffector_domain"/>
</dbReference>
<keyword evidence="1" id="KW-0433">Leucine-rich repeat</keyword>
<dbReference type="PROSITE" id="PS51450">
    <property type="entry name" value="LRR"/>
    <property type="match status" value="2"/>
</dbReference>
<dbReference type="Gene3D" id="3.80.10.10">
    <property type="entry name" value="Ribonuclease Inhibitor"/>
    <property type="match status" value="1"/>
</dbReference>
<evidence type="ECO:0000256" key="4">
    <source>
        <dbReference type="SAM" id="Phobius"/>
    </source>
</evidence>
<dbReference type="AlphaFoldDB" id="A0A7I8VX42"/>
<organism evidence="5 6">
    <name type="scientific">Dimorphilus gyrociliatus</name>
    <dbReference type="NCBI Taxonomy" id="2664684"/>
    <lineage>
        <taxon>Eukaryota</taxon>
        <taxon>Metazoa</taxon>
        <taxon>Spiralia</taxon>
        <taxon>Lophotrochozoa</taxon>
        <taxon>Annelida</taxon>
        <taxon>Polychaeta</taxon>
        <taxon>Polychaeta incertae sedis</taxon>
        <taxon>Dinophilidae</taxon>
        <taxon>Dimorphilus</taxon>
    </lineage>
</organism>
<dbReference type="InterPro" id="IPR032675">
    <property type="entry name" value="LRR_dom_sf"/>
</dbReference>
<evidence type="ECO:0000256" key="1">
    <source>
        <dbReference type="ARBA" id="ARBA00022614"/>
    </source>
</evidence>
<comment type="caution">
    <text evidence="5">The sequence shown here is derived from an EMBL/GenBank/DDBJ whole genome shotgun (WGS) entry which is preliminary data.</text>
</comment>
<sequence length="289" mass="33986">MSRGGLSEHLNENELDLSMLQYEVVPVAVKKATQLDLSANSIRELPQTFASSLTRLVKLDLSKNRLEILPDNINLLQNLHTLDLYANRLTSLPVSIFEMKNLKWLDLKDNPLNAELKAVAGDCLDKKECERCAKDVREYYANVNVELEKKKVKKLKKERKREALRNRLEEEEAKKKKEIQKLEKERRRQEFLRKKEENTKSEEKNNKDVTENETKTEKDTNSDQPKIKPSKRNNSESFTLKSIFVIFLVALISLLVSLWFYCSNYNDILCTEGKYWIEMYWKKLQLKLK</sequence>
<name>A0A7I8VX42_9ANNE</name>
<dbReference type="InterPro" id="IPR003591">
    <property type="entry name" value="Leu-rich_rpt_typical-subtyp"/>
</dbReference>
<evidence type="ECO:0000313" key="6">
    <source>
        <dbReference type="Proteomes" id="UP000549394"/>
    </source>
</evidence>
<dbReference type="Pfam" id="PF13855">
    <property type="entry name" value="LRR_8"/>
    <property type="match status" value="1"/>
</dbReference>
<feature type="compositionally biased region" description="Basic and acidic residues" evidence="3">
    <location>
        <begin position="193"/>
        <end position="221"/>
    </location>
</feature>
<dbReference type="SUPFAM" id="SSF52058">
    <property type="entry name" value="L domain-like"/>
    <property type="match status" value="1"/>
</dbReference>
<feature type="transmembrane region" description="Helical" evidence="4">
    <location>
        <begin position="238"/>
        <end position="261"/>
    </location>
</feature>
<accession>A0A7I8VX42</accession>
<dbReference type="EMBL" id="CAJFCJ010000012">
    <property type="protein sequence ID" value="CAD5120448.1"/>
    <property type="molecule type" value="Genomic_DNA"/>
</dbReference>
<keyword evidence="4" id="KW-0812">Transmembrane</keyword>
<proteinExistence type="predicted"/>
<dbReference type="PANTHER" id="PTHR45752:SF4">
    <property type="entry name" value="LEUCINE-RICH REPEAT-CONTAINING PROTEIN 59"/>
    <property type="match status" value="1"/>
</dbReference>
<protein>
    <submittedName>
        <fullName evidence="5">DgyrCDS9018</fullName>
    </submittedName>
</protein>
<keyword evidence="4" id="KW-1133">Transmembrane helix</keyword>
<dbReference type="PANTHER" id="PTHR45752">
    <property type="entry name" value="LEUCINE-RICH REPEAT-CONTAINING"/>
    <property type="match status" value="1"/>
</dbReference>
<evidence type="ECO:0000256" key="2">
    <source>
        <dbReference type="ARBA" id="ARBA00022737"/>
    </source>
</evidence>
<keyword evidence="6" id="KW-1185">Reference proteome</keyword>
<gene>
    <name evidence="5" type="ORF">DGYR_LOCUS8550</name>
</gene>
<dbReference type="Proteomes" id="UP000549394">
    <property type="component" value="Unassembled WGS sequence"/>
</dbReference>
<keyword evidence="2" id="KW-0677">Repeat</keyword>
<reference evidence="5 6" key="1">
    <citation type="submission" date="2020-08" db="EMBL/GenBank/DDBJ databases">
        <authorList>
            <person name="Hejnol A."/>
        </authorList>
    </citation>
    <scope>NUCLEOTIDE SEQUENCE [LARGE SCALE GENOMIC DNA]</scope>
</reference>
<feature type="region of interest" description="Disordered" evidence="3">
    <location>
        <begin position="193"/>
        <end position="233"/>
    </location>
</feature>
<keyword evidence="4" id="KW-0472">Membrane</keyword>
<dbReference type="InterPro" id="IPR001611">
    <property type="entry name" value="Leu-rich_rpt"/>
</dbReference>
<dbReference type="SMART" id="SM00369">
    <property type="entry name" value="LRR_TYP"/>
    <property type="match status" value="3"/>
</dbReference>
<evidence type="ECO:0000256" key="3">
    <source>
        <dbReference type="SAM" id="MobiDB-lite"/>
    </source>
</evidence>